<gene>
    <name evidence="1" type="ORF">AVEN_228194_1</name>
</gene>
<dbReference type="Proteomes" id="UP000499080">
    <property type="component" value="Unassembled WGS sequence"/>
</dbReference>
<evidence type="ECO:0000313" key="1">
    <source>
        <dbReference type="EMBL" id="GBO11676.1"/>
    </source>
</evidence>
<evidence type="ECO:0000313" key="2">
    <source>
        <dbReference type="Proteomes" id="UP000499080"/>
    </source>
</evidence>
<proteinExistence type="predicted"/>
<reference evidence="1 2" key="1">
    <citation type="journal article" date="2019" name="Sci. Rep.">
        <title>Orb-weaving spider Araneus ventricosus genome elucidates the spidroin gene catalogue.</title>
        <authorList>
            <person name="Kono N."/>
            <person name="Nakamura H."/>
            <person name="Ohtoshi R."/>
            <person name="Moran D.A.P."/>
            <person name="Shinohara A."/>
            <person name="Yoshida Y."/>
            <person name="Fujiwara M."/>
            <person name="Mori M."/>
            <person name="Tomita M."/>
            <person name="Arakawa K."/>
        </authorList>
    </citation>
    <scope>NUCLEOTIDE SEQUENCE [LARGE SCALE GENOMIC DNA]</scope>
</reference>
<name>A0A4Y2UJ50_ARAVE</name>
<keyword evidence="2" id="KW-1185">Reference proteome</keyword>
<dbReference type="AlphaFoldDB" id="A0A4Y2UJ50"/>
<organism evidence="1 2">
    <name type="scientific">Araneus ventricosus</name>
    <name type="common">Orbweaver spider</name>
    <name type="synonym">Epeira ventricosa</name>
    <dbReference type="NCBI Taxonomy" id="182803"/>
    <lineage>
        <taxon>Eukaryota</taxon>
        <taxon>Metazoa</taxon>
        <taxon>Ecdysozoa</taxon>
        <taxon>Arthropoda</taxon>
        <taxon>Chelicerata</taxon>
        <taxon>Arachnida</taxon>
        <taxon>Araneae</taxon>
        <taxon>Araneomorphae</taxon>
        <taxon>Entelegynae</taxon>
        <taxon>Araneoidea</taxon>
        <taxon>Araneidae</taxon>
        <taxon>Araneus</taxon>
    </lineage>
</organism>
<accession>A0A4Y2UJ50</accession>
<protein>
    <submittedName>
        <fullName evidence="1">Uncharacterized protein</fullName>
    </submittedName>
</protein>
<comment type="caution">
    <text evidence="1">The sequence shown here is derived from an EMBL/GenBank/DDBJ whole genome shotgun (WGS) entry which is preliminary data.</text>
</comment>
<dbReference type="EMBL" id="BGPR01036448">
    <property type="protein sequence ID" value="GBO11676.1"/>
    <property type="molecule type" value="Genomic_DNA"/>
</dbReference>
<sequence length="112" mass="12406">MCLLQLSCKLVAKFRKPEAQPTPIGPMTFIFIISKRKRDLTEEEIEAISFASHESVSDLSSEDDGRPVDDSLADVSFILNKEPGDDTDEDQANYQEAANSASTFQTFWTGNG</sequence>